<dbReference type="PANTHER" id="PTHR33273:SF4">
    <property type="entry name" value="ENDONUCLEASE_EXONUCLEASE_PHOSPHATASE DOMAIN-CONTAINING PROTEIN"/>
    <property type="match status" value="1"/>
</dbReference>
<dbReference type="InterPro" id="IPR036691">
    <property type="entry name" value="Endo/exonu/phosph_ase_sf"/>
</dbReference>
<organism evidence="2 3">
    <name type="scientific">Stegodyphus mimosarum</name>
    <name type="common">African social velvet spider</name>
    <dbReference type="NCBI Taxonomy" id="407821"/>
    <lineage>
        <taxon>Eukaryota</taxon>
        <taxon>Metazoa</taxon>
        <taxon>Ecdysozoa</taxon>
        <taxon>Arthropoda</taxon>
        <taxon>Chelicerata</taxon>
        <taxon>Arachnida</taxon>
        <taxon>Araneae</taxon>
        <taxon>Araneomorphae</taxon>
        <taxon>Entelegynae</taxon>
        <taxon>Eresoidea</taxon>
        <taxon>Eresidae</taxon>
        <taxon>Stegodyphus</taxon>
    </lineage>
</organism>
<dbReference type="EMBL" id="KK113568">
    <property type="protein sequence ID" value="KFM60477.1"/>
    <property type="molecule type" value="Genomic_DNA"/>
</dbReference>
<name>A0A087T5T8_STEMI</name>
<dbReference type="GO" id="GO:0003824">
    <property type="term" value="F:catalytic activity"/>
    <property type="evidence" value="ECO:0007669"/>
    <property type="project" value="InterPro"/>
</dbReference>
<dbReference type="Proteomes" id="UP000054359">
    <property type="component" value="Unassembled WGS sequence"/>
</dbReference>
<dbReference type="Gene3D" id="3.60.10.10">
    <property type="entry name" value="Endonuclease/exonuclease/phosphatase"/>
    <property type="match status" value="1"/>
</dbReference>
<dbReference type="STRING" id="407821.A0A087T5T8"/>
<dbReference type="SUPFAM" id="SSF56219">
    <property type="entry name" value="DNase I-like"/>
    <property type="match status" value="1"/>
</dbReference>
<proteinExistence type="predicted"/>
<evidence type="ECO:0000313" key="2">
    <source>
        <dbReference type="EMBL" id="KFM60477.1"/>
    </source>
</evidence>
<sequence>MDGTLAMLENLMQTMETDNLIITGDFNAKSRVWGSPITDPRGSKIQDFVTAHDMCIINDSDSPPTFTGSRENSWIDLTILRNKTGLRIENWKIAKRNTLSDHNAINFEINLKFQFTKIGLRMKRS</sequence>
<dbReference type="InterPro" id="IPR005135">
    <property type="entry name" value="Endo/exonuclease/phosphatase"/>
</dbReference>
<evidence type="ECO:0000313" key="3">
    <source>
        <dbReference type="Proteomes" id="UP000054359"/>
    </source>
</evidence>
<dbReference type="Pfam" id="PF14529">
    <property type="entry name" value="Exo_endo_phos_2"/>
    <property type="match status" value="1"/>
</dbReference>
<dbReference type="PANTHER" id="PTHR33273">
    <property type="entry name" value="DOMAIN-CONTAINING PROTEIN, PUTATIVE-RELATED"/>
    <property type="match status" value="1"/>
</dbReference>
<accession>A0A087T5T8</accession>
<feature type="domain" description="Endonuclease/exonuclease/phosphatase" evidence="1">
    <location>
        <begin position="5"/>
        <end position="105"/>
    </location>
</feature>
<feature type="non-terminal residue" evidence="2">
    <location>
        <position position="125"/>
    </location>
</feature>
<keyword evidence="3" id="KW-1185">Reference proteome</keyword>
<reference evidence="2 3" key="1">
    <citation type="submission" date="2013-11" db="EMBL/GenBank/DDBJ databases">
        <title>Genome sequencing of Stegodyphus mimosarum.</title>
        <authorList>
            <person name="Bechsgaard J."/>
        </authorList>
    </citation>
    <scope>NUCLEOTIDE SEQUENCE [LARGE SCALE GENOMIC DNA]</scope>
</reference>
<gene>
    <name evidence="2" type="ORF">X975_02635</name>
</gene>
<protein>
    <recommendedName>
        <fullName evidence="1">Endonuclease/exonuclease/phosphatase domain-containing protein</fullName>
    </recommendedName>
</protein>
<evidence type="ECO:0000259" key="1">
    <source>
        <dbReference type="Pfam" id="PF14529"/>
    </source>
</evidence>
<dbReference type="AlphaFoldDB" id="A0A087T5T8"/>
<dbReference type="OrthoDB" id="6437038at2759"/>